<accession>A0A0U1HTG1</accession>
<feature type="transmembrane region" description="Helical" evidence="7">
    <location>
        <begin position="388"/>
        <end position="413"/>
    </location>
</feature>
<dbReference type="InterPro" id="IPR000515">
    <property type="entry name" value="MetI-like"/>
</dbReference>
<evidence type="ECO:0000256" key="5">
    <source>
        <dbReference type="ARBA" id="ARBA00022989"/>
    </source>
</evidence>
<evidence type="ECO:0000256" key="4">
    <source>
        <dbReference type="ARBA" id="ARBA00022692"/>
    </source>
</evidence>
<evidence type="ECO:0000256" key="2">
    <source>
        <dbReference type="ARBA" id="ARBA00022448"/>
    </source>
</evidence>
<feature type="transmembrane region" description="Helical" evidence="7">
    <location>
        <begin position="258"/>
        <end position="278"/>
    </location>
</feature>
<dbReference type="EMBL" id="CTKE01000010">
    <property type="protein sequence ID" value="CQI90879.1"/>
    <property type="molecule type" value="Genomic_DNA"/>
</dbReference>
<dbReference type="InterPro" id="IPR051204">
    <property type="entry name" value="ABC_transp_perm/SBD"/>
</dbReference>
<evidence type="ECO:0000256" key="1">
    <source>
        <dbReference type="ARBA" id="ARBA00004429"/>
    </source>
</evidence>
<dbReference type="Gene3D" id="1.10.3720.10">
    <property type="entry name" value="MetI-like"/>
    <property type="match status" value="1"/>
</dbReference>
<evidence type="ECO:0000313" key="10">
    <source>
        <dbReference type="Proteomes" id="UP000042054"/>
    </source>
</evidence>
<feature type="transmembrane region" description="Helical" evidence="7">
    <location>
        <begin position="146"/>
        <end position="166"/>
    </location>
</feature>
<feature type="transmembrane region" description="Helical" evidence="7">
    <location>
        <begin position="284"/>
        <end position="302"/>
    </location>
</feature>
<feature type="transmembrane region" description="Helical" evidence="7">
    <location>
        <begin position="333"/>
        <end position="354"/>
    </location>
</feature>
<evidence type="ECO:0000313" key="9">
    <source>
        <dbReference type="EMBL" id="CQI90879.1"/>
    </source>
</evidence>
<sequence>MGRDIAITISFTSALNKKVIDYDDKAYLPWRWIFMAIKNRVLLALTILLVLSAIGLSFISNAPNRLISGQGVSLFSLITGPVWWSLVPILMLFAFVFCKQNALVCWSTVLVAETLFFALLLLAGTAATQFSGGEESLARTSLDGGFWLMSGLSILIAVDSMSRVIVNPVWRGLANILLALPVVILLATGQLDHLSLMKEYINRQDVFEDALWQHLQILFTTLIPAVGLGIPLGIFCFRSPRFQGAIFSALNIIQTIPSIALFGLLIAPLAGLAAAIPWLAEHGISGIGLAPAIVALVLYALLPLVRNVVAGLEAVPDSVVESARGMGMTRSQLFFRVQVPIAMPLILSGIRIIAVQTVGLAVVAALIGAGGLGAIVFQGLLSSALDLVLLGVIPVIIMAVVVDSLFKFIVIFMDTSHR</sequence>
<evidence type="ECO:0000256" key="3">
    <source>
        <dbReference type="ARBA" id="ARBA00022519"/>
    </source>
</evidence>
<dbReference type="PROSITE" id="PS50928">
    <property type="entry name" value="ABC_TM1"/>
    <property type="match status" value="1"/>
</dbReference>
<comment type="similarity">
    <text evidence="7">Belongs to the binding-protein-dependent transport system permease family.</text>
</comment>
<feature type="transmembrane region" description="Helical" evidence="7">
    <location>
        <begin position="173"/>
        <end position="191"/>
    </location>
</feature>
<evidence type="ECO:0000256" key="7">
    <source>
        <dbReference type="RuleBase" id="RU363032"/>
    </source>
</evidence>
<dbReference type="PANTHER" id="PTHR30177">
    <property type="entry name" value="GLYCINE BETAINE/L-PROLINE TRANSPORT SYSTEM PERMEASE PROTEIN PROW"/>
    <property type="match status" value="1"/>
</dbReference>
<evidence type="ECO:0000256" key="6">
    <source>
        <dbReference type="ARBA" id="ARBA00023136"/>
    </source>
</evidence>
<dbReference type="GO" id="GO:0055085">
    <property type="term" value="P:transmembrane transport"/>
    <property type="evidence" value="ECO:0007669"/>
    <property type="project" value="InterPro"/>
</dbReference>
<feature type="transmembrane region" description="Helical" evidence="7">
    <location>
        <begin position="211"/>
        <end position="237"/>
    </location>
</feature>
<dbReference type="STRING" id="29485.CH64_3864"/>
<keyword evidence="3" id="KW-0997">Cell inner membrane</keyword>
<proteinExistence type="inferred from homology"/>
<keyword evidence="5 7" id="KW-1133">Transmembrane helix</keyword>
<dbReference type="SUPFAM" id="SSF161098">
    <property type="entry name" value="MetI-like"/>
    <property type="match status" value="1"/>
</dbReference>
<feature type="domain" description="ABC transmembrane type-1" evidence="8">
    <location>
        <begin position="211"/>
        <end position="406"/>
    </location>
</feature>
<gene>
    <name evidence="9" type="primary">yehY</name>
    <name evidence="9" type="ORF">ERS008555_02272</name>
</gene>
<feature type="transmembrane region" description="Helical" evidence="7">
    <location>
        <begin position="103"/>
        <end position="126"/>
    </location>
</feature>
<keyword evidence="2 7" id="KW-0813">Transport</keyword>
<keyword evidence="4 7" id="KW-0812">Transmembrane</keyword>
<dbReference type="AlphaFoldDB" id="A0A0U1HTG1"/>
<protein>
    <submittedName>
        <fullName evidence="9">Putative ABC transport integral membrane subunit</fullName>
    </submittedName>
</protein>
<name>A0A0U1HTG1_YERRO</name>
<dbReference type="Proteomes" id="UP000042054">
    <property type="component" value="Unassembled WGS sequence"/>
</dbReference>
<dbReference type="InterPro" id="IPR035906">
    <property type="entry name" value="MetI-like_sf"/>
</dbReference>
<dbReference type="GO" id="GO:0031460">
    <property type="term" value="P:glycine betaine transport"/>
    <property type="evidence" value="ECO:0007669"/>
    <property type="project" value="TreeGrafter"/>
</dbReference>
<comment type="subcellular location">
    <subcellularLocation>
        <location evidence="1">Cell inner membrane</location>
        <topology evidence="1">Multi-pass membrane protein</topology>
    </subcellularLocation>
    <subcellularLocation>
        <location evidence="7">Cell membrane</location>
        <topology evidence="7">Multi-pass membrane protein</topology>
    </subcellularLocation>
</comment>
<evidence type="ECO:0000259" key="8">
    <source>
        <dbReference type="PROSITE" id="PS50928"/>
    </source>
</evidence>
<dbReference type="CDD" id="cd06261">
    <property type="entry name" value="TM_PBP2"/>
    <property type="match status" value="1"/>
</dbReference>
<keyword evidence="6 7" id="KW-0472">Membrane</keyword>
<feature type="transmembrane region" description="Helical" evidence="7">
    <location>
        <begin position="360"/>
        <end position="381"/>
    </location>
</feature>
<organism evidence="9 10">
    <name type="scientific">Yersinia rohdei</name>
    <dbReference type="NCBI Taxonomy" id="29485"/>
    <lineage>
        <taxon>Bacteria</taxon>
        <taxon>Pseudomonadati</taxon>
        <taxon>Pseudomonadota</taxon>
        <taxon>Gammaproteobacteria</taxon>
        <taxon>Enterobacterales</taxon>
        <taxon>Yersiniaceae</taxon>
        <taxon>Yersinia</taxon>
    </lineage>
</organism>
<feature type="transmembrane region" description="Helical" evidence="7">
    <location>
        <begin position="41"/>
        <end position="60"/>
    </location>
</feature>
<feature type="transmembrane region" description="Helical" evidence="7">
    <location>
        <begin position="72"/>
        <end position="96"/>
    </location>
</feature>
<dbReference type="Pfam" id="PF00528">
    <property type="entry name" value="BPD_transp_1"/>
    <property type="match status" value="1"/>
</dbReference>
<keyword evidence="3" id="KW-1003">Cell membrane</keyword>
<dbReference type="PANTHER" id="PTHR30177:SF30">
    <property type="entry name" value="GLYCINE BETAINE UPTAKE SYSTEM PERMEASE PROTEIN YEHY"/>
    <property type="match status" value="1"/>
</dbReference>
<reference evidence="9 10" key="1">
    <citation type="submission" date="2015-03" db="EMBL/GenBank/DDBJ databases">
        <authorList>
            <person name="Murphy D."/>
        </authorList>
    </citation>
    <scope>NUCLEOTIDE SEQUENCE [LARGE SCALE GENOMIC DNA]</scope>
    <source>
        <strain evidence="9 10">68/02</strain>
    </source>
</reference>
<dbReference type="GO" id="GO:0005886">
    <property type="term" value="C:plasma membrane"/>
    <property type="evidence" value="ECO:0007669"/>
    <property type="project" value="UniProtKB-SubCell"/>
</dbReference>